<keyword evidence="4" id="KW-1185">Reference proteome</keyword>
<name>A0A8J5X8L7_DIALT</name>
<evidence type="ECO:0000313" key="3">
    <source>
        <dbReference type="EMBL" id="KAG8458653.1"/>
    </source>
</evidence>
<sequence>MRRALLLLGALALADGLRAGAPRARVGMREAAGGSRRPPRAFDRPADPRKADDGAPRAAGTRRATGGIAGGRAGGGGGDGARARTRPAGAGVGTVGERAPAGAPARAAAPRAAPAARGDAARRGAPARFERRPRQPREPKAPPEPSCYGCGATLHDEYDDAPGYVDSALLATKRLHRQLDSVLCSRCRLLAQGEFVPVVREGSTQLAGNRAVVSPQELRDQLKGLADRAALIVKLVDMADVSGSFLSRVRSLIGRNPLVLVGTKADLLPRGTDGELVRQWLLQLAHAHSLNVIDVHLVSSRTGDGVETAVRAILGHRKGRDVFVLGAANVGKSLFVQAFLRTMAERDPIGVGMAQRYQPLASATPGTTLGIIALDVFSGGSRLHDTPGVHLHHRVSARLPPDDIKAVAVRQQLRGVGAPVCAALLAQLAAGVRARDLERQSGWSVLWGGFLRVDVVSAPPSMRLVFFGPRGVALHGVETEAAGAFRDAELGRTLTPPSSADAARALGELEEKRSLAVRVVPGERALDVAVSGLGWFAVVGVGQSGLGGESQITLFSPRAVELFVRKPMPVPWAGFHDHARSFVALKGTDPFDHLPAADDGED</sequence>
<comment type="caution">
    <text evidence="3">The sequence shown here is derived from an EMBL/GenBank/DDBJ whole genome shotgun (WGS) entry which is preliminary data.</text>
</comment>
<dbReference type="GO" id="GO:0003924">
    <property type="term" value="F:GTPase activity"/>
    <property type="evidence" value="ECO:0007669"/>
    <property type="project" value="InterPro"/>
</dbReference>
<dbReference type="Proteomes" id="UP000751190">
    <property type="component" value="Unassembled WGS sequence"/>
</dbReference>
<dbReference type="PANTHER" id="PTHR47569:SF2">
    <property type="entry name" value="NO-ASSOCIATED PROTEIN 1, CHLOROPLASTIC_MITOCHONDRIAL"/>
    <property type="match status" value="1"/>
</dbReference>
<dbReference type="AlphaFoldDB" id="A0A8J5X8L7"/>
<organism evidence="3 4">
    <name type="scientific">Diacronema lutheri</name>
    <name type="common">Unicellular marine alga</name>
    <name type="synonym">Monochrysis lutheri</name>
    <dbReference type="NCBI Taxonomy" id="2081491"/>
    <lineage>
        <taxon>Eukaryota</taxon>
        <taxon>Haptista</taxon>
        <taxon>Haptophyta</taxon>
        <taxon>Pavlovophyceae</taxon>
        <taxon>Pavlovales</taxon>
        <taxon>Pavlovaceae</taxon>
        <taxon>Diacronema</taxon>
    </lineage>
</organism>
<evidence type="ECO:0000256" key="2">
    <source>
        <dbReference type="SAM" id="SignalP"/>
    </source>
</evidence>
<feature type="compositionally biased region" description="Basic and acidic residues" evidence="1">
    <location>
        <begin position="128"/>
        <end position="141"/>
    </location>
</feature>
<dbReference type="CDD" id="cd01855">
    <property type="entry name" value="YqeH"/>
    <property type="match status" value="1"/>
</dbReference>
<dbReference type="InterPro" id="IPR027417">
    <property type="entry name" value="P-loop_NTPase"/>
</dbReference>
<dbReference type="OMA" id="WIAMNGK"/>
<feature type="region of interest" description="Disordered" evidence="1">
    <location>
        <begin position="28"/>
        <end position="146"/>
    </location>
</feature>
<dbReference type="EMBL" id="JAGTXO010000049">
    <property type="protein sequence ID" value="KAG8458653.1"/>
    <property type="molecule type" value="Genomic_DNA"/>
</dbReference>
<reference evidence="3" key="1">
    <citation type="submission" date="2021-05" db="EMBL/GenBank/DDBJ databases">
        <title>The genome of the haptophyte Pavlova lutheri (Diacronema luteri, Pavlovales) - a model for lipid biosynthesis in eukaryotic algae.</title>
        <authorList>
            <person name="Hulatt C.J."/>
            <person name="Posewitz M.C."/>
        </authorList>
    </citation>
    <scope>NUCLEOTIDE SEQUENCE</scope>
    <source>
        <strain evidence="3">NIVA-4/92</strain>
    </source>
</reference>
<feature type="signal peptide" evidence="2">
    <location>
        <begin position="1"/>
        <end position="19"/>
    </location>
</feature>
<keyword evidence="2" id="KW-0732">Signal</keyword>
<evidence type="ECO:0008006" key="5">
    <source>
        <dbReference type="Google" id="ProtNLM"/>
    </source>
</evidence>
<evidence type="ECO:0000256" key="1">
    <source>
        <dbReference type="SAM" id="MobiDB-lite"/>
    </source>
</evidence>
<protein>
    <recommendedName>
        <fullName evidence="5">G domain-containing protein</fullName>
    </recommendedName>
</protein>
<dbReference type="OrthoDB" id="1696305at2759"/>
<dbReference type="PANTHER" id="PTHR47569">
    <property type="entry name" value="NO-ASSOCIATED PROTEIN 1, CHLOROPLASTIC/MITOCHONDRIAL"/>
    <property type="match status" value="1"/>
</dbReference>
<dbReference type="Gene3D" id="3.40.50.300">
    <property type="entry name" value="P-loop containing nucleotide triphosphate hydrolases"/>
    <property type="match status" value="1"/>
</dbReference>
<evidence type="ECO:0000313" key="4">
    <source>
        <dbReference type="Proteomes" id="UP000751190"/>
    </source>
</evidence>
<dbReference type="InterPro" id="IPR044229">
    <property type="entry name" value="NOA1"/>
</dbReference>
<feature type="compositionally biased region" description="Low complexity" evidence="1">
    <location>
        <begin position="56"/>
        <end position="66"/>
    </location>
</feature>
<feature type="compositionally biased region" description="Gly residues" evidence="1">
    <location>
        <begin position="67"/>
        <end position="80"/>
    </location>
</feature>
<feature type="compositionally biased region" description="Low complexity" evidence="1">
    <location>
        <begin position="98"/>
        <end position="127"/>
    </location>
</feature>
<dbReference type="SUPFAM" id="SSF52540">
    <property type="entry name" value="P-loop containing nucleoside triphosphate hydrolases"/>
    <property type="match status" value="1"/>
</dbReference>
<feature type="chain" id="PRO_5035232364" description="G domain-containing protein" evidence="2">
    <location>
        <begin position="20"/>
        <end position="602"/>
    </location>
</feature>
<accession>A0A8J5X8L7</accession>
<proteinExistence type="predicted"/>
<gene>
    <name evidence="3" type="ORF">KFE25_008450</name>
</gene>
<feature type="compositionally biased region" description="Basic and acidic residues" evidence="1">
    <location>
        <begin position="40"/>
        <end position="55"/>
    </location>
</feature>